<organism evidence="16 17">
    <name type="scientific">SAR86 cluster bacterium</name>
    <dbReference type="NCBI Taxonomy" id="2030880"/>
    <lineage>
        <taxon>Bacteria</taxon>
        <taxon>Pseudomonadati</taxon>
        <taxon>Pseudomonadota</taxon>
        <taxon>Gammaproteobacteria</taxon>
        <taxon>SAR86 cluster</taxon>
    </lineage>
</organism>
<dbReference type="Pfam" id="PF13442">
    <property type="entry name" value="Cytochrome_CBB3"/>
    <property type="match status" value="1"/>
</dbReference>
<dbReference type="InterPro" id="IPR009056">
    <property type="entry name" value="Cyt_c-like_dom"/>
</dbReference>
<dbReference type="InterPro" id="IPR002372">
    <property type="entry name" value="PQQ_rpt_dom"/>
</dbReference>
<evidence type="ECO:0000313" key="16">
    <source>
        <dbReference type="EMBL" id="PCJ39827.1"/>
    </source>
</evidence>
<keyword evidence="7" id="KW-0560">Oxidoreductase</keyword>
<feature type="domain" description="Cytochrome c" evidence="15">
    <location>
        <begin position="638"/>
        <end position="717"/>
    </location>
</feature>
<dbReference type="GO" id="GO:0070968">
    <property type="term" value="F:pyrroloquinoline quinone binding"/>
    <property type="evidence" value="ECO:0007669"/>
    <property type="project" value="UniProtKB-ARBA"/>
</dbReference>
<dbReference type="PANTHER" id="PTHR32303">
    <property type="entry name" value="QUINOPROTEIN ALCOHOL DEHYDROGENASE (CYTOCHROME C)"/>
    <property type="match status" value="1"/>
</dbReference>
<evidence type="ECO:0000256" key="8">
    <source>
        <dbReference type="ARBA" id="ARBA00023004"/>
    </source>
</evidence>
<protein>
    <submittedName>
        <fullName evidence="16">PQQ-dependent dehydrogenase, methanol/ethanol family</fullName>
    </submittedName>
</protein>
<evidence type="ECO:0000256" key="6">
    <source>
        <dbReference type="ARBA" id="ARBA00022891"/>
    </source>
</evidence>
<comment type="similarity">
    <text evidence="1">Belongs to the bacterial PQQ dehydrogenase family.</text>
</comment>
<dbReference type="GO" id="GO:0005509">
    <property type="term" value="F:calcium ion binding"/>
    <property type="evidence" value="ECO:0007669"/>
    <property type="project" value="InterPro"/>
</dbReference>
<evidence type="ECO:0000256" key="3">
    <source>
        <dbReference type="ARBA" id="ARBA00022723"/>
    </source>
</evidence>
<dbReference type="NCBIfam" id="TIGR03075">
    <property type="entry name" value="PQQ_enz_alc_DH"/>
    <property type="match status" value="1"/>
</dbReference>
<feature type="binding site" evidence="11">
    <location>
        <begin position="434"/>
        <end position="435"/>
    </location>
    <ligand>
        <name>pyrroloquinoline quinone</name>
        <dbReference type="ChEBI" id="CHEBI:58442"/>
    </ligand>
</feature>
<feature type="chain" id="PRO_5012224314" evidence="14">
    <location>
        <begin position="29"/>
        <end position="727"/>
    </location>
</feature>
<dbReference type="InterPro" id="IPR036909">
    <property type="entry name" value="Cyt_c-like_dom_sf"/>
</dbReference>
<feature type="binding site" description="axial binding residue" evidence="12">
    <location>
        <position position="694"/>
    </location>
    <ligand>
        <name>heme c</name>
        <dbReference type="ChEBI" id="CHEBI:61717"/>
    </ligand>
    <ligandPart>
        <name>Fe</name>
        <dbReference type="ChEBI" id="CHEBI:18248"/>
    </ligandPart>
</feature>
<feature type="signal peptide" evidence="14">
    <location>
        <begin position="1"/>
        <end position="28"/>
    </location>
</feature>
<name>A0A2A5C7P0_9GAMM</name>
<feature type="binding site" evidence="11">
    <location>
        <begin position="222"/>
        <end position="223"/>
    </location>
    <ligand>
        <name>pyrroloquinoline quinone</name>
        <dbReference type="ChEBI" id="CHEBI:58442"/>
    </ligand>
</feature>
<feature type="binding site" evidence="12">
    <location>
        <position position="300"/>
    </location>
    <ligand>
        <name>Ca(2+)</name>
        <dbReference type="ChEBI" id="CHEBI:29108"/>
    </ligand>
</feature>
<feature type="binding site" evidence="11">
    <location>
        <position position="110"/>
    </location>
    <ligand>
        <name>pyrroloquinoline quinone</name>
        <dbReference type="ChEBI" id="CHEBI:58442"/>
    </ligand>
</feature>
<dbReference type="PROSITE" id="PS51257">
    <property type="entry name" value="PROKAR_LIPOPROTEIN"/>
    <property type="match status" value="1"/>
</dbReference>
<feature type="binding site" evidence="12">
    <location>
        <position position="345"/>
    </location>
    <ligand>
        <name>Ca(2+)</name>
        <dbReference type="ChEBI" id="CHEBI:29108"/>
    </ligand>
</feature>
<evidence type="ECO:0000256" key="11">
    <source>
        <dbReference type="PIRSR" id="PIRSR617512-2"/>
    </source>
</evidence>
<dbReference type="SMART" id="SM00564">
    <property type="entry name" value="PQQ"/>
    <property type="match status" value="5"/>
</dbReference>
<feature type="binding site" evidence="11">
    <location>
        <position position="372"/>
    </location>
    <ligand>
        <name>pyrroloquinoline quinone</name>
        <dbReference type="ChEBI" id="CHEBI:58442"/>
    </ligand>
</feature>
<comment type="cofactor">
    <cofactor evidence="12">
        <name>Ca(2+)</name>
        <dbReference type="ChEBI" id="CHEBI:29108"/>
    </cofactor>
    <text evidence="12">Binds 1 Ca(2+) ion per subunit.</text>
</comment>
<evidence type="ECO:0000256" key="10">
    <source>
        <dbReference type="PIRSR" id="PIRSR617512-1"/>
    </source>
</evidence>
<feature type="binding site" evidence="11">
    <location>
        <position position="280"/>
    </location>
    <ligand>
        <name>pyrroloquinoline quinone</name>
        <dbReference type="ChEBI" id="CHEBI:58442"/>
    </ligand>
</feature>
<keyword evidence="4 14" id="KW-0732">Signal</keyword>
<dbReference type="InterPro" id="IPR011047">
    <property type="entry name" value="Quinoprotein_ADH-like_sf"/>
</dbReference>
<feature type="disulfide bond" evidence="13">
    <location>
        <begin position="156"/>
        <end position="157"/>
    </location>
</feature>
<dbReference type="EMBL" id="NVWI01000012">
    <property type="protein sequence ID" value="PCJ39827.1"/>
    <property type="molecule type" value="Genomic_DNA"/>
</dbReference>
<evidence type="ECO:0000256" key="1">
    <source>
        <dbReference type="ARBA" id="ARBA00008156"/>
    </source>
</evidence>
<keyword evidence="9 13" id="KW-1015">Disulfide bond</keyword>
<dbReference type="SUPFAM" id="SSF46626">
    <property type="entry name" value="Cytochrome c"/>
    <property type="match status" value="1"/>
</dbReference>
<comment type="caution">
    <text evidence="16">The sequence shown here is derived from an EMBL/GenBank/DDBJ whole genome shotgun (WGS) entry which is preliminary data.</text>
</comment>
<keyword evidence="2 11" id="KW-0349">Heme</keyword>
<evidence type="ECO:0000256" key="5">
    <source>
        <dbReference type="ARBA" id="ARBA00022837"/>
    </source>
</evidence>
<keyword evidence="5 12" id="KW-0106">Calcium</keyword>
<dbReference type="InterPro" id="IPR018391">
    <property type="entry name" value="PQQ_b-propeller_rpt"/>
</dbReference>
<dbReference type="FunFam" id="2.140.10.10:FF:000003">
    <property type="entry name" value="Methanol dehydrogenase, large subunit"/>
    <property type="match status" value="1"/>
</dbReference>
<evidence type="ECO:0000256" key="14">
    <source>
        <dbReference type="SAM" id="SignalP"/>
    </source>
</evidence>
<feature type="binding site" evidence="12">
    <location>
        <position position="224"/>
    </location>
    <ligand>
        <name>Ca(2+)</name>
        <dbReference type="ChEBI" id="CHEBI:29108"/>
    </ligand>
</feature>
<dbReference type="Gene3D" id="1.10.760.10">
    <property type="entry name" value="Cytochrome c-like domain"/>
    <property type="match status" value="1"/>
</dbReference>
<dbReference type="GO" id="GO:0016020">
    <property type="term" value="C:membrane"/>
    <property type="evidence" value="ECO:0007669"/>
    <property type="project" value="InterPro"/>
</dbReference>
<keyword evidence="8 12" id="KW-0408">Iron</keyword>
<evidence type="ECO:0000256" key="2">
    <source>
        <dbReference type="ARBA" id="ARBA00022617"/>
    </source>
</evidence>
<dbReference type="SUPFAM" id="SSF50998">
    <property type="entry name" value="Quinoprotein alcohol dehydrogenase-like"/>
    <property type="match status" value="1"/>
</dbReference>
<dbReference type="GO" id="GO:0009055">
    <property type="term" value="F:electron transfer activity"/>
    <property type="evidence" value="ECO:0007669"/>
    <property type="project" value="InterPro"/>
</dbReference>
<dbReference type="PROSITE" id="PS51007">
    <property type="entry name" value="CYTC"/>
    <property type="match status" value="1"/>
</dbReference>
<dbReference type="Proteomes" id="UP000228987">
    <property type="component" value="Unassembled WGS sequence"/>
</dbReference>
<evidence type="ECO:0000256" key="12">
    <source>
        <dbReference type="PIRSR" id="PIRSR617512-3"/>
    </source>
</evidence>
<comment type="cofactor">
    <cofactor evidence="11">
        <name>pyrroloquinoline quinone</name>
        <dbReference type="ChEBI" id="CHEBI:58442"/>
    </cofactor>
    <text evidence="11">Binds 1 PQQ group per subunit.</text>
</comment>
<keyword evidence="6 11" id="KW-0634">PQQ</keyword>
<dbReference type="InterPro" id="IPR017512">
    <property type="entry name" value="PQQ_MeOH/EtOH_DH"/>
</dbReference>
<evidence type="ECO:0000313" key="17">
    <source>
        <dbReference type="Proteomes" id="UP000228987"/>
    </source>
</evidence>
<keyword evidence="3 12" id="KW-0479">Metal-binding</keyword>
<sequence>MCLKKITIQKKFAWTIAGLIVLSLSACSEDSSNVSDVTTDFSSGAGDIQQDAPAIFPLIAEAEEHPGDWLAHGRTWSEQRFSPLDSINRETVNELSLAWYIDLPDPRGQEASPIVVDGVMYTTAAWSVVYALDAASGEELWSFDPEVDRSHAVDGCCDAVNRGVAWWDGTVIVGTLDGRLIALDAASGAELWSELTVDLSQPYTITGAPRVAEGLVFIGNGGAEFGVRGYVTAYDVKSGEQRWRFYTVPGNPADGFESEAMAMAAETWSGDWWALGGGGTAWDSMAYDPDLGLLYIGVGNGSPWNPNVRSDGVGDNLFLSSIVALDASSGDYVWHYQTSPGEGWDYTATQHMILADLEIDGDIRKVIMQAPKNGFFYVLDRETGEFISAENFVPVTWADGIDPETGRPNIRPEAKYWETHELVLLTPGFLGGHNWHPMSYNPDTGLVYLPAQEVSFPYMADDDFEVKSLAANLGVDTGVARFPDNPDVIAGAQEATRGHLAAWDPIAQEERWRVQYPGPWNGGVLSTAGGLVFQGTAAGFFKAYDASTGEELWETPTQTGIVAPPVTYEIDGEQYVTVMAGWGGIFTIITGPLALSSGATRNVSRVLTFKLGGEARLPKDDFIPAELPDFSALEIDEGLVEPGFVIYDRYCGVCHGASAVGSGVIPDLRYSVLAATPEAWAAVVLEGAFANRGMAAFGSELSIDDAEAIRNYILTRHRFALSQAGSE</sequence>
<dbReference type="Gene3D" id="2.140.10.10">
    <property type="entry name" value="Quinoprotein alcohol dehydrogenase-like superfamily"/>
    <property type="match status" value="1"/>
</dbReference>
<feature type="binding site" description="covalent" evidence="11">
    <location>
        <position position="651"/>
    </location>
    <ligand>
        <name>heme c</name>
        <dbReference type="ChEBI" id="CHEBI:61717"/>
    </ligand>
</feature>
<dbReference type="GO" id="GO:0020037">
    <property type="term" value="F:heme binding"/>
    <property type="evidence" value="ECO:0007669"/>
    <property type="project" value="InterPro"/>
</dbReference>
<reference evidence="17" key="1">
    <citation type="submission" date="2017-08" db="EMBL/GenBank/DDBJ databases">
        <title>A dynamic microbial community with high functional redundancy inhabits the cold, oxic subseafloor aquifer.</title>
        <authorList>
            <person name="Tully B.J."/>
            <person name="Wheat C.G."/>
            <person name="Glazer B.T."/>
            <person name="Huber J.A."/>
        </authorList>
    </citation>
    <scope>NUCLEOTIDE SEQUENCE [LARGE SCALE GENOMIC DNA]</scope>
</reference>
<dbReference type="CDD" id="cd10279">
    <property type="entry name" value="PQQ_ADH_II"/>
    <property type="match status" value="1"/>
</dbReference>
<comment type="cofactor">
    <cofactor evidence="11">
        <name>heme c</name>
        <dbReference type="ChEBI" id="CHEBI:61717"/>
    </cofactor>
    <text evidence="11">Binds 1 heme c group per subunit.</text>
</comment>
<evidence type="ECO:0000256" key="9">
    <source>
        <dbReference type="ARBA" id="ARBA00023157"/>
    </source>
</evidence>
<feature type="binding site" description="axial binding residue" evidence="12">
    <location>
        <position position="655"/>
    </location>
    <ligand>
        <name>heme c</name>
        <dbReference type="ChEBI" id="CHEBI:61717"/>
    </ligand>
    <ligandPart>
        <name>Fe</name>
        <dbReference type="ChEBI" id="CHEBI:18248"/>
    </ligandPart>
</feature>
<evidence type="ECO:0000259" key="15">
    <source>
        <dbReference type="PROSITE" id="PS51007"/>
    </source>
</evidence>
<accession>A0A2A5C7P0</accession>
<proteinExistence type="inferred from homology"/>
<feature type="active site" description="Proton acceptor" evidence="10">
    <location>
        <position position="345"/>
    </location>
</feature>
<evidence type="ECO:0000256" key="7">
    <source>
        <dbReference type="ARBA" id="ARBA00023002"/>
    </source>
</evidence>
<gene>
    <name evidence="16" type="ORF">COA71_13155</name>
</gene>
<feature type="binding site" description="covalent" evidence="11">
    <location>
        <position position="654"/>
    </location>
    <ligand>
        <name>heme c</name>
        <dbReference type="ChEBI" id="CHEBI:61717"/>
    </ligand>
</feature>
<evidence type="ECO:0000256" key="4">
    <source>
        <dbReference type="ARBA" id="ARBA00022729"/>
    </source>
</evidence>
<dbReference type="Pfam" id="PF01011">
    <property type="entry name" value="PQQ"/>
    <property type="match status" value="2"/>
</dbReference>
<feature type="binding site" evidence="11">
    <location>
        <position position="206"/>
    </location>
    <ligand>
        <name>pyrroloquinoline quinone</name>
        <dbReference type="ChEBI" id="CHEBI:58442"/>
    </ligand>
</feature>
<feature type="binding site" evidence="11">
    <location>
        <position position="585"/>
    </location>
    <ligand>
        <name>pyrroloquinoline quinone</name>
        <dbReference type="ChEBI" id="CHEBI:58442"/>
    </ligand>
</feature>
<feature type="binding site" evidence="11">
    <location>
        <position position="162"/>
    </location>
    <ligand>
        <name>pyrroloquinoline quinone</name>
        <dbReference type="ChEBI" id="CHEBI:58442"/>
    </ligand>
</feature>
<dbReference type="AlphaFoldDB" id="A0A2A5C7P0"/>
<evidence type="ECO:0000256" key="13">
    <source>
        <dbReference type="PIRSR" id="PIRSR617512-4"/>
    </source>
</evidence>
<dbReference type="GO" id="GO:0016614">
    <property type="term" value="F:oxidoreductase activity, acting on CH-OH group of donors"/>
    <property type="evidence" value="ECO:0007669"/>
    <property type="project" value="InterPro"/>
</dbReference>